<dbReference type="Gene3D" id="2.60.40.3650">
    <property type="match status" value="1"/>
</dbReference>
<dbReference type="PIRSF" id="PIRSF016493">
    <property type="entry name" value="Glycyl_aminpptds"/>
    <property type="match status" value="1"/>
</dbReference>
<dbReference type="Pfam" id="PF17899">
    <property type="entry name" value="Peptidase_M61_N"/>
    <property type="match status" value="1"/>
</dbReference>
<feature type="signal peptide" evidence="1">
    <location>
        <begin position="1"/>
        <end position="25"/>
    </location>
</feature>
<dbReference type="Pfam" id="PF13180">
    <property type="entry name" value="PDZ_2"/>
    <property type="match status" value="1"/>
</dbReference>
<proteinExistence type="predicted"/>
<dbReference type="InterPro" id="IPR027268">
    <property type="entry name" value="Peptidase_M4/M1_CTD_sf"/>
</dbReference>
<evidence type="ECO:0000313" key="3">
    <source>
        <dbReference type="EMBL" id="GHF77659.1"/>
    </source>
</evidence>
<keyword evidence="1" id="KW-0732">Signal</keyword>
<dbReference type="SMART" id="SM00228">
    <property type="entry name" value="PDZ"/>
    <property type="match status" value="1"/>
</dbReference>
<reference evidence="3" key="2">
    <citation type="submission" date="2020-09" db="EMBL/GenBank/DDBJ databases">
        <authorList>
            <person name="Sun Q."/>
            <person name="Kim S."/>
        </authorList>
    </citation>
    <scope>NUCLEOTIDE SEQUENCE</scope>
    <source>
        <strain evidence="3">KCTC 42731</strain>
    </source>
</reference>
<dbReference type="Gene3D" id="2.30.42.10">
    <property type="match status" value="1"/>
</dbReference>
<accession>A0A919BBP8</accession>
<gene>
    <name evidence="3" type="ORF">GCM10017161_00800</name>
</gene>
<dbReference type="EMBL" id="BNCK01000001">
    <property type="protein sequence ID" value="GHF77659.1"/>
    <property type="molecule type" value="Genomic_DNA"/>
</dbReference>
<protein>
    <submittedName>
        <fullName evidence="3">Peptidase M61</fullName>
    </submittedName>
</protein>
<evidence type="ECO:0000256" key="1">
    <source>
        <dbReference type="SAM" id="SignalP"/>
    </source>
</evidence>
<dbReference type="RefSeq" id="WP_189766745.1">
    <property type="nucleotide sequence ID" value="NZ_BNCK01000001.1"/>
</dbReference>
<dbReference type="InterPro" id="IPR007963">
    <property type="entry name" value="Peptidase_M61_catalytic"/>
</dbReference>
<dbReference type="Pfam" id="PF05299">
    <property type="entry name" value="Peptidase_M61"/>
    <property type="match status" value="1"/>
</dbReference>
<reference evidence="3" key="1">
    <citation type="journal article" date="2014" name="Int. J. Syst. Evol. Microbiol.">
        <title>Complete genome sequence of Corynebacterium casei LMG S-19264T (=DSM 44701T), isolated from a smear-ripened cheese.</title>
        <authorList>
            <consortium name="US DOE Joint Genome Institute (JGI-PGF)"/>
            <person name="Walter F."/>
            <person name="Albersmeier A."/>
            <person name="Kalinowski J."/>
            <person name="Ruckert C."/>
        </authorList>
    </citation>
    <scope>NUCLEOTIDE SEQUENCE</scope>
    <source>
        <strain evidence="3">KCTC 42731</strain>
    </source>
</reference>
<keyword evidence="4" id="KW-1185">Reference proteome</keyword>
<dbReference type="Gene3D" id="1.10.390.10">
    <property type="entry name" value="Neutral Protease Domain 2"/>
    <property type="match status" value="1"/>
</dbReference>
<dbReference type="SUPFAM" id="SSF50156">
    <property type="entry name" value="PDZ domain-like"/>
    <property type="match status" value="1"/>
</dbReference>
<name>A0A919BBP8_9GAMM</name>
<dbReference type="InterPro" id="IPR001478">
    <property type="entry name" value="PDZ"/>
</dbReference>
<organism evidence="3 4">
    <name type="scientific">Thalassotalea marina</name>
    <dbReference type="NCBI Taxonomy" id="1673741"/>
    <lineage>
        <taxon>Bacteria</taxon>
        <taxon>Pseudomonadati</taxon>
        <taxon>Pseudomonadota</taxon>
        <taxon>Gammaproteobacteria</taxon>
        <taxon>Alteromonadales</taxon>
        <taxon>Colwelliaceae</taxon>
        <taxon>Thalassotalea</taxon>
    </lineage>
</organism>
<dbReference type="PROSITE" id="PS50106">
    <property type="entry name" value="PDZ"/>
    <property type="match status" value="1"/>
</dbReference>
<evidence type="ECO:0000313" key="4">
    <source>
        <dbReference type="Proteomes" id="UP000623842"/>
    </source>
</evidence>
<sequence length="602" mass="68744">MRKTTQITSCLTFASAALFSLNAFADVKVDIDLSQAEHHYANVTMALPKSAKKSIDLKLPTWRTGRYEILNLANGIREFSVGDDSVTWQKIDKDTWRLTGNFKKGVEVSYQVYANQLGYRTRHVDDSHAFLDASGVVMYTEETRDDKHIIQLNTPKTWRSVSGLDAGKNAHQFIAADYDILIDSPIETGINEFHEFTVDGREYELVIWGKGNYDSKKMVDDLKVLVAQGNTIWSDYPFERYVFMVHATSGAGGATEHLNSTIIQRSRYSFAERDHYLGFLSTAAHEFVHTWNVKQYRPEGLVPYDYQNENYSNLLWLSEGSTSYLENQLLMRGNLVTEKELFKDLSKRINGYLRKPGRDAQSVAEASFDKWISEGGDYSRNHSVNIYSEGFLASWLLDFHILENTNLKKSYRDVHNVLYNEYRIPKTFNDKDMLDVLKKVTGDDYQAWWAKNIDGHAKPDFDKLLAKAGLEISYGKKDEKKTWTGISARSHDNGLKISSVEKNSPAWQAGFTTDDIIVAVDGLRMADKSLDTRLKNFKPEDSVEFTFFRRDQLMTKTIKLGALPKGKLTVKAMKEASDEQKAFFKAWTGLDFPSKTKEKEKS</sequence>
<comment type="caution">
    <text evidence="3">The sequence shown here is derived from an EMBL/GenBank/DDBJ whole genome shotgun (WGS) entry which is preliminary data.</text>
</comment>
<feature type="domain" description="PDZ" evidence="2">
    <location>
        <begin position="471"/>
        <end position="522"/>
    </location>
</feature>
<dbReference type="AlphaFoldDB" id="A0A919BBP8"/>
<evidence type="ECO:0000259" key="2">
    <source>
        <dbReference type="PROSITE" id="PS50106"/>
    </source>
</evidence>
<dbReference type="Proteomes" id="UP000623842">
    <property type="component" value="Unassembled WGS sequence"/>
</dbReference>
<dbReference type="InterPro" id="IPR036034">
    <property type="entry name" value="PDZ_sf"/>
</dbReference>
<dbReference type="InterPro" id="IPR040756">
    <property type="entry name" value="Peptidase_M61_N"/>
</dbReference>
<feature type="chain" id="PRO_5036711327" evidence="1">
    <location>
        <begin position="26"/>
        <end position="602"/>
    </location>
</feature>
<dbReference type="InterPro" id="IPR024191">
    <property type="entry name" value="Peptidase_M61"/>
</dbReference>
<dbReference type="SUPFAM" id="SSF55486">
    <property type="entry name" value="Metalloproteases ('zincins'), catalytic domain"/>
    <property type="match status" value="1"/>
</dbReference>